<dbReference type="PROSITE" id="PS51257">
    <property type="entry name" value="PROKAR_LIPOPROTEIN"/>
    <property type="match status" value="1"/>
</dbReference>
<keyword evidence="1" id="KW-0472">Membrane</keyword>
<dbReference type="OrthoDB" id="545169at2759"/>
<dbReference type="GO" id="GO:0016491">
    <property type="term" value="F:oxidoreductase activity"/>
    <property type="evidence" value="ECO:0007669"/>
    <property type="project" value="InterPro"/>
</dbReference>
<dbReference type="PANTHER" id="PTHR36124">
    <property type="match status" value="1"/>
</dbReference>
<evidence type="ECO:0000313" key="3">
    <source>
        <dbReference type="Proteomes" id="UP000664203"/>
    </source>
</evidence>
<evidence type="ECO:0000256" key="1">
    <source>
        <dbReference type="SAM" id="Phobius"/>
    </source>
</evidence>
<keyword evidence="1" id="KW-1133">Transmembrane helix</keyword>
<evidence type="ECO:0000313" key="2">
    <source>
        <dbReference type="EMBL" id="CAF9939732.1"/>
    </source>
</evidence>
<dbReference type="PANTHER" id="PTHR36124:SF1">
    <property type="entry name" value="ER-BOUND OXYGENASE MPAB_MPAB'_RUBBER OXYGENASE CATALYTIC DOMAIN-CONTAINING PROTEIN"/>
    <property type="match status" value="1"/>
</dbReference>
<dbReference type="Proteomes" id="UP000664203">
    <property type="component" value="Unassembled WGS sequence"/>
</dbReference>
<accession>A0A8H3J2X0</accession>
<feature type="transmembrane region" description="Helical" evidence="1">
    <location>
        <begin position="38"/>
        <end position="58"/>
    </location>
</feature>
<dbReference type="EMBL" id="CAJPDR010000564">
    <property type="protein sequence ID" value="CAF9939732.1"/>
    <property type="molecule type" value="Genomic_DNA"/>
</dbReference>
<keyword evidence="1" id="KW-0812">Transmembrane</keyword>
<name>A0A8H3J2X0_9LECA</name>
<dbReference type="AlphaFoldDB" id="A0A8H3J2X0"/>
<comment type="caution">
    <text evidence="2">The sequence shown here is derived from an EMBL/GenBank/DDBJ whole genome shotgun (WGS) entry which is preliminary data.</text>
</comment>
<feature type="transmembrane region" description="Helical" evidence="1">
    <location>
        <begin position="12"/>
        <end position="32"/>
    </location>
</feature>
<keyword evidence="3" id="KW-1185">Reference proteome</keyword>
<proteinExistence type="predicted"/>
<gene>
    <name evidence="2" type="ORF">ALECFALPRED_008274</name>
</gene>
<feature type="non-terminal residue" evidence="2">
    <location>
        <position position="451"/>
    </location>
</feature>
<protein>
    <submittedName>
        <fullName evidence="2">Uncharacterized protein</fullName>
    </submittedName>
</protein>
<dbReference type="InterPro" id="IPR046366">
    <property type="entry name" value="MPAB"/>
</dbReference>
<reference evidence="2" key="1">
    <citation type="submission" date="2021-03" db="EMBL/GenBank/DDBJ databases">
        <authorList>
            <person name="Tagirdzhanova G."/>
        </authorList>
    </citation>
    <scope>NUCLEOTIDE SEQUENCE</scope>
</reference>
<organism evidence="2 3">
    <name type="scientific">Alectoria fallacina</name>
    <dbReference type="NCBI Taxonomy" id="1903189"/>
    <lineage>
        <taxon>Eukaryota</taxon>
        <taxon>Fungi</taxon>
        <taxon>Dikarya</taxon>
        <taxon>Ascomycota</taxon>
        <taxon>Pezizomycotina</taxon>
        <taxon>Lecanoromycetes</taxon>
        <taxon>OSLEUM clade</taxon>
        <taxon>Lecanoromycetidae</taxon>
        <taxon>Lecanorales</taxon>
        <taxon>Lecanorineae</taxon>
        <taxon>Parmeliaceae</taxon>
        <taxon>Alectoria</taxon>
    </lineage>
</organism>
<sequence>MKGPIALIREVALMATLPVLFISQTILPSILACMSNTQFWVTFLCFVLPSYMLIVRHFRYQRVNMIKKQYGFTDDLKSYKDMTPDQSQAVLKNIAEWESPFVFEFGWISQFFKTATAPCLSKVIVNSGHFTNTDVLISHGRQQDTVSLMTQMQIQPLHSRENALSIARINEHHSLYAGQINSDTVLWLSWMWMAGPVQWINLIGWRKLQDFEVHAMFIYWREMSVMLGCKWVPNTLIELEDFRQTFEAKEQKFSHLNVMFSDSIMDAILFSIPGFFKSAAQNCIVAVLDEDDEFSPRLRSILFIVLKAWGLFQRYFCLPRMSPRVLTATTNANGTINFPEYTFPSTPYYVKQTLWNQYGPFAIINRLRGLPIPAPRFGSNGVTWESVGAKQADNNRQLIAETRVLLKYSELMNNTWGFRANINWQYKSIAVNRLMGPGYGSPLNAYKPDAL</sequence>